<comment type="similarity">
    <text evidence="1">Belongs to the glycosyl hydrolase 13 family.</text>
</comment>
<dbReference type="InterPro" id="IPR013780">
    <property type="entry name" value="Glyco_hydro_b"/>
</dbReference>
<feature type="domain" description="Maltogenic amylase-like C-terminal" evidence="2">
    <location>
        <begin position="35"/>
        <end position="106"/>
    </location>
</feature>
<dbReference type="InterPro" id="IPR032091">
    <property type="entry name" value="Malt_amylase-like_C"/>
</dbReference>
<evidence type="ECO:0000313" key="4">
    <source>
        <dbReference type="Proteomes" id="UP000319671"/>
    </source>
</evidence>
<evidence type="ECO:0000259" key="2">
    <source>
        <dbReference type="Pfam" id="PF16657"/>
    </source>
</evidence>
<sequence>MIWDEEEQNLELFHTVQKLILLRKEHTAFGNEGKFMVLETNNSTNHIIYSKQSGDETIIITINNSTDKLDVTIPYDFTGKSPIDLWNNKPLRETSKVELSPYGFAIIQVKN</sequence>
<dbReference type="AlphaFoldDB" id="A0A561CTM8"/>
<organism evidence="3 4">
    <name type="scientific">Neobacillus bataviensis</name>
    <dbReference type="NCBI Taxonomy" id="220685"/>
    <lineage>
        <taxon>Bacteria</taxon>
        <taxon>Bacillati</taxon>
        <taxon>Bacillota</taxon>
        <taxon>Bacilli</taxon>
        <taxon>Bacillales</taxon>
        <taxon>Bacillaceae</taxon>
        <taxon>Neobacillus</taxon>
    </lineage>
</organism>
<dbReference type="EMBL" id="VIVN01000013">
    <property type="protein sequence ID" value="TWD94526.1"/>
    <property type="molecule type" value="Genomic_DNA"/>
</dbReference>
<proteinExistence type="inferred from homology"/>
<protein>
    <submittedName>
        <fullName evidence="3">Maltogenic amylase-like enzyme</fullName>
    </submittedName>
</protein>
<dbReference type="Proteomes" id="UP000319671">
    <property type="component" value="Unassembled WGS sequence"/>
</dbReference>
<keyword evidence="4" id="KW-1185">Reference proteome</keyword>
<comment type="caution">
    <text evidence="3">The sequence shown here is derived from an EMBL/GenBank/DDBJ whole genome shotgun (WGS) entry which is preliminary data.</text>
</comment>
<evidence type="ECO:0000256" key="1">
    <source>
        <dbReference type="ARBA" id="ARBA00008061"/>
    </source>
</evidence>
<dbReference type="Pfam" id="PF16657">
    <property type="entry name" value="Malt_amylase_C"/>
    <property type="match status" value="1"/>
</dbReference>
<name>A0A561CTM8_9BACI</name>
<accession>A0A561CTM8</accession>
<dbReference type="SUPFAM" id="SSF51011">
    <property type="entry name" value="Glycosyl hydrolase domain"/>
    <property type="match status" value="1"/>
</dbReference>
<evidence type="ECO:0000313" key="3">
    <source>
        <dbReference type="EMBL" id="TWD94526.1"/>
    </source>
</evidence>
<dbReference type="Gene3D" id="2.60.40.1180">
    <property type="entry name" value="Golgi alpha-mannosidase II"/>
    <property type="match status" value="1"/>
</dbReference>
<gene>
    <name evidence="3" type="ORF">FB550_11359</name>
</gene>
<reference evidence="3 4" key="1">
    <citation type="submission" date="2019-06" db="EMBL/GenBank/DDBJ databases">
        <title>Sorghum-associated microbial communities from plants grown in Nebraska, USA.</title>
        <authorList>
            <person name="Schachtman D."/>
        </authorList>
    </citation>
    <scope>NUCLEOTIDE SEQUENCE [LARGE SCALE GENOMIC DNA]</scope>
    <source>
        <strain evidence="3 4">2482</strain>
    </source>
</reference>